<dbReference type="Proteomes" id="UP000036681">
    <property type="component" value="Unplaced"/>
</dbReference>
<evidence type="ECO:0000259" key="1">
    <source>
        <dbReference type="Pfam" id="PF23788"/>
    </source>
</evidence>
<accession>A0A9J2PG81</accession>
<dbReference type="PANTHER" id="PTHR15000">
    <property type="entry name" value="ERYTHROID DIFFERENTIATION-RELATED FACTOR 1"/>
    <property type="match status" value="1"/>
</dbReference>
<evidence type="ECO:0000313" key="2">
    <source>
        <dbReference type="Proteomes" id="UP000036681"/>
    </source>
</evidence>
<reference evidence="3" key="1">
    <citation type="submission" date="2023-03" db="UniProtKB">
        <authorList>
            <consortium name="WormBaseParasite"/>
        </authorList>
    </citation>
    <scope>IDENTIFICATION</scope>
</reference>
<proteinExistence type="predicted"/>
<dbReference type="GO" id="GO:0045893">
    <property type="term" value="P:positive regulation of DNA-templated transcription"/>
    <property type="evidence" value="ECO:0007669"/>
    <property type="project" value="TreeGrafter"/>
</dbReference>
<feature type="domain" description="EDRF1 N-terminal" evidence="1">
    <location>
        <begin position="88"/>
        <end position="190"/>
    </location>
</feature>
<evidence type="ECO:0000313" key="3">
    <source>
        <dbReference type="WBParaSite" id="ALUE_0000899501-mRNA-1"/>
    </source>
</evidence>
<dbReference type="Pfam" id="PF23788">
    <property type="entry name" value="EDRF1_N"/>
    <property type="match status" value="2"/>
</dbReference>
<sequence length="1302" mass="147041">MKRREIASNIPDHVPASYFALLKARLQRCARFSTLVRTGDSTSGILLAVEYRHWKLMMSGALSKSFDQTSGALVAYKPSLLSLLLPSSNAPLPAVRLAPNTNLNVPPLRAWFDSGTSSYPSGYFGTSFRQKDCFHSLRLASKYEDCIGAVDVIAHSDTIKKLLLSPFNATQPLNMVVHRIGKTLLIDNCEYLRTTYPSSYNSSPVADFLKLKCSQRTGLTEMASNRQLATNDIITRMGERMITENLYSRSLAIMDHPTEWNSMGSLADSQTAKTSINKTPEKAGKPMTGEESGFTDPLEDYGITGFQDADKVDIEIEGRIWKFVNLKMLVDVNIPIFGCNSNPCVTIYAKDMRQRPISCLTGIDLYLDQCMCNVPEALLCWHMSGYVKEYEVIRTEDIPKLESSKFDPDILRNIAGNLVEFLQEHATKEGHTYWLSRDIGEEGGGMLRLWDLTPLCADLLEDEISNPYTLSVAVLIYKVARNLMRRSAKTRPKRIANAVYRLLHVCLAIVDRNKYPQIVACARYLLANLYLSYGHDALKRSDEEEAEIEKNEPTWAYDDKWQREYGETYEHYAAISIESLKKRSFQESNGKKPPPKLRPLPNCSSIVDCYKQALEHCYEGLLCMDMFDELEQSREHKNRMSFTGDRVKLADTCEEIGEMLRRDVRSILLIRAATAYNLLADNAFILERYGRSVRFARVGFYCCLAVKMMNKDCKRNKDDSKGKNAARNYATACSLIPVMYSQCGGALAYLAMSTTQVREQAEEDAVKCYRDAEIEKMARARLPKGADKDYGWMFPSKYTQSVNKLLHISERLYETAIGKAKKNAPLSLFPPTASAILQLPELAKRCGGVSNLLGMRAIAQLQSFLAKVAPVAPSNADTEIAKAALAQFLAVEHGVQSAVTMTTEAICRKTFAIAKNYFTQAHAMFGISGDRFNEARMLGNLGQLHYLLMNCVAVTTDSSSESLCRKERLIAVDVRSLYARRYYEGAYELACANRSAGDAEFYEFICKDFGNTCCLYARVLQERMLESNDFVKVARECEDYIARAITVYGDAISWEGCREKMRCFFIRKNIEALYRCALINFRFYQIEQGSAQEVERQLLTKRALLIIDLAQRIFKQLSIEEISIRECAIAMRAYLFLHTVEGTHKNDAKTTSEFSDSLNILKQTLKPMIPYLKAFHKKTSANAKTTSEFSDSLNILKQTLKPMIPYLKAFHKKTSASFFRDYYEKLVPGDDDLYGYVLSKLVDISRDTAKAACHSAVELHMETAQQWKDFYRSLLFSCNSGIYESLATVVKALVGAIEAKLF</sequence>
<protein>
    <submittedName>
        <fullName evidence="3">Erythroid differentiation-related factor 1</fullName>
    </submittedName>
</protein>
<organism evidence="2 3">
    <name type="scientific">Ascaris lumbricoides</name>
    <name type="common">Giant roundworm</name>
    <dbReference type="NCBI Taxonomy" id="6252"/>
    <lineage>
        <taxon>Eukaryota</taxon>
        <taxon>Metazoa</taxon>
        <taxon>Ecdysozoa</taxon>
        <taxon>Nematoda</taxon>
        <taxon>Chromadorea</taxon>
        <taxon>Rhabditida</taxon>
        <taxon>Spirurina</taxon>
        <taxon>Ascaridomorpha</taxon>
        <taxon>Ascaridoidea</taxon>
        <taxon>Ascarididae</taxon>
        <taxon>Ascaris</taxon>
    </lineage>
</organism>
<dbReference type="WBParaSite" id="ALUE_0000899501-mRNA-1">
    <property type="protein sequence ID" value="ALUE_0000899501-mRNA-1"/>
    <property type="gene ID" value="ALUE_0000899501"/>
</dbReference>
<name>A0A9J2PG81_ASCLU</name>
<dbReference type="PANTHER" id="PTHR15000:SF1">
    <property type="entry name" value="ERYTHROID DIFFERENTIATION-RELATED FACTOR 1"/>
    <property type="match status" value="1"/>
</dbReference>
<dbReference type="InterPro" id="IPR056582">
    <property type="entry name" value="EDRF1_N"/>
</dbReference>
<keyword evidence="2" id="KW-1185">Reference proteome</keyword>
<feature type="domain" description="EDRF1 N-terminal" evidence="1">
    <location>
        <begin position="319"/>
        <end position="551"/>
    </location>
</feature>